<evidence type="ECO:0000259" key="2">
    <source>
        <dbReference type="Pfam" id="PF13579"/>
    </source>
</evidence>
<gene>
    <name evidence="3" type="ORF">BLX24_05450</name>
</gene>
<dbReference type="Gene3D" id="3.40.50.2000">
    <property type="entry name" value="Glycogen Phosphorylase B"/>
    <property type="match status" value="2"/>
</dbReference>
<name>A0A1S2VNC6_9BACT</name>
<accession>A0A1S2VNC6</accession>
<protein>
    <recommendedName>
        <fullName evidence="5">Glycosyltransferase WbuB</fullName>
    </recommendedName>
</protein>
<dbReference type="PANTHER" id="PTHR12526">
    <property type="entry name" value="GLYCOSYLTRANSFERASE"/>
    <property type="match status" value="1"/>
</dbReference>
<dbReference type="InterPro" id="IPR028098">
    <property type="entry name" value="Glyco_trans_4-like_N"/>
</dbReference>
<comment type="caution">
    <text evidence="3">The sequence shown here is derived from an EMBL/GenBank/DDBJ whole genome shotgun (WGS) entry which is preliminary data.</text>
</comment>
<dbReference type="Proteomes" id="UP000181790">
    <property type="component" value="Unassembled WGS sequence"/>
</dbReference>
<dbReference type="EMBL" id="MORL01000002">
    <property type="protein sequence ID" value="OIN60277.1"/>
    <property type="molecule type" value="Genomic_DNA"/>
</dbReference>
<reference evidence="3 4" key="1">
    <citation type="submission" date="2016-10" db="EMBL/GenBank/DDBJ databases">
        <title>Arsenicibacter rosenii gen. nov., sp. nov., an efficient arsenic-methylating bacterium isolated from an arsenic-contaminated paddy soil.</title>
        <authorList>
            <person name="Huang K."/>
        </authorList>
    </citation>
    <scope>NUCLEOTIDE SEQUENCE [LARGE SCALE GENOMIC DNA]</scope>
    <source>
        <strain evidence="3 4">SM-1</strain>
    </source>
</reference>
<dbReference type="InterPro" id="IPR001296">
    <property type="entry name" value="Glyco_trans_1"/>
</dbReference>
<dbReference type="Pfam" id="PF13579">
    <property type="entry name" value="Glyco_trans_4_4"/>
    <property type="match status" value="1"/>
</dbReference>
<dbReference type="SUPFAM" id="SSF53756">
    <property type="entry name" value="UDP-Glycosyltransferase/glycogen phosphorylase"/>
    <property type="match status" value="1"/>
</dbReference>
<proteinExistence type="predicted"/>
<feature type="domain" description="Glycosyltransferase subfamily 4-like N-terminal" evidence="2">
    <location>
        <begin position="18"/>
        <end position="199"/>
    </location>
</feature>
<evidence type="ECO:0000259" key="1">
    <source>
        <dbReference type="Pfam" id="PF00534"/>
    </source>
</evidence>
<keyword evidence="4" id="KW-1185">Reference proteome</keyword>
<dbReference type="RefSeq" id="WP_071502071.1">
    <property type="nucleotide sequence ID" value="NZ_MORL01000002.1"/>
</dbReference>
<dbReference type="Pfam" id="PF00534">
    <property type="entry name" value="Glycos_transf_1"/>
    <property type="match status" value="1"/>
</dbReference>
<dbReference type="AlphaFoldDB" id="A0A1S2VNC6"/>
<evidence type="ECO:0000313" key="4">
    <source>
        <dbReference type="Proteomes" id="UP000181790"/>
    </source>
</evidence>
<sequence length="409" mass="46005">MHILLLHQYFLPEHAAGSTRWNELVRHWANAGHQITILAGSVDYASGKPYNGKTEMALPASVRILRARVPATYQSGTAGRLWAYFGFLINSLWTGWSATEHSVHIVVASSPPLTIGLTGWLLAAKSGVPLVLELRDLWPDAPIELGFLRHSLLRWAAYRLEQFLYRKATHLVALTEAFKHVLINQKRMPAKRITVIPNGADFSQLQAVQRLFDRDAFRKEHHMEAGFWIIYAGAHGPANGLSILLDAADRLRHTPVRFLLIGDGPEKNALQHRAFQLKLTNVRFETSRPKKEVLPFILAADAGMVIMQPKPLFDTMLSAKLFDYLGCGLPVLTAINGLTRQLLTEAEAGLFLDPERPETWEGNLKPLLTNPVLHQQYSQQAIRLATYRFNRSEQAQAYIQCLKSCIQNT</sequence>
<feature type="domain" description="Glycosyl transferase family 1" evidence="1">
    <location>
        <begin position="217"/>
        <end position="382"/>
    </location>
</feature>
<evidence type="ECO:0008006" key="5">
    <source>
        <dbReference type="Google" id="ProtNLM"/>
    </source>
</evidence>
<organism evidence="3 4">
    <name type="scientific">Arsenicibacter rosenii</name>
    <dbReference type="NCBI Taxonomy" id="1750698"/>
    <lineage>
        <taxon>Bacteria</taxon>
        <taxon>Pseudomonadati</taxon>
        <taxon>Bacteroidota</taxon>
        <taxon>Cytophagia</taxon>
        <taxon>Cytophagales</taxon>
        <taxon>Spirosomataceae</taxon>
        <taxon>Arsenicibacter</taxon>
    </lineage>
</organism>
<dbReference type="GO" id="GO:0016757">
    <property type="term" value="F:glycosyltransferase activity"/>
    <property type="evidence" value="ECO:0007669"/>
    <property type="project" value="InterPro"/>
</dbReference>
<evidence type="ECO:0000313" key="3">
    <source>
        <dbReference type="EMBL" id="OIN60277.1"/>
    </source>
</evidence>
<dbReference type="CDD" id="cd03794">
    <property type="entry name" value="GT4_WbuB-like"/>
    <property type="match status" value="1"/>
</dbReference>
<dbReference type="PANTHER" id="PTHR12526:SF622">
    <property type="entry name" value="GLYCOSYLTRANSFERASE (GROUP I)"/>
    <property type="match status" value="1"/>
</dbReference>